<dbReference type="Pfam" id="PF01370">
    <property type="entry name" value="Epimerase"/>
    <property type="match status" value="1"/>
</dbReference>
<dbReference type="InterPro" id="IPR001509">
    <property type="entry name" value="Epimerase_deHydtase"/>
</dbReference>
<evidence type="ECO:0000256" key="1">
    <source>
        <dbReference type="ARBA" id="ARBA00009353"/>
    </source>
</evidence>
<name>A0ABY5PDT9_9ACTN</name>
<accession>A0ABY5PDT9</accession>
<dbReference type="CDD" id="cd05242">
    <property type="entry name" value="SDR_a8"/>
    <property type="match status" value="1"/>
</dbReference>
<keyword evidence="5" id="KW-1185">Reference proteome</keyword>
<dbReference type="Gene3D" id="3.40.50.720">
    <property type="entry name" value="NAD(P)-binding Rossmann-like Domain"/>
    <property type="match status" value="1"/>
</dbReference>
<dbReference type="SUPFAM" id="SSF51735">
    <property type="entry name" value="NAD(P)-binding Rossmann-fold domains"/>
    <property type="match status" value="1"/>
</dbReference>
<sequence length="301" mass="31764">MKVTLTGATGRIGGTLVAALLERGDEVTVLTRSPEKAREKLGDVQAFAWDLKTQPAPAEALTGRDVVVHLAGEDVGQRWTDAVKREILESRELGTRNLVAGIAAAEVKPPLLVSASASGYYGPRGDEQVDEKEPAGTDFLAEVCVAWEREAEKAAELGTRVIRVRTGIVLDEEGGALSKMLTPFKLGAGGPIAGGKQYMPWISLDDEVGLLLAAIDSETFSGPINASAPTPVTNKEFGKALGRALHRPAVAPTPGFAIKAMFGEMSTIVINGVRMVPGRAPELGYEFRHANLDDALSAALA</sequence>
<protein>
    <submittedName>
        <fullName evidence="4">TIGR01777 family oxidoreductase</fullName>
    </submittedName>
</protein>
<dbReference type="NCBIfam" id="TIGR01777">
    <property type="entry name" value="yfcH"/>
    <property type="match status" value="1"/>
</dbReference>
<dbReference type="Proteomes" id="UP001058860">
    <property type="component" value="Chromosome"/>
</dbReference>
<feature type="domain" description="DUF1731" evidence="3">
    <location>
        <begin position="253"/>
        <end position="298"/>
    </location>
</feature>
<proteinExistence type="inferred from homology"/>
<reference evidence="5" key="1">
    <citation type="submission" date="2021-11" db="EMBL/GenBank/DDBJ databases">
        <title>Cultivation dependent microbiological survey of springs from the worlds oldest radium mine currently devoted to the extraction of radon-saturated water.</title>
        <authorList>
            <person name="Kapinusova G."/>
            <person name="Smrhova T."/>
            <person name="Strejcek M."/>
            <person name="Suman J."/>
            <person name="Jani K."/>
            <person name="Pajer P."/>
            <person name="Uhlik O."/>
        </authorList>
    </citation>
    <scope>NUCLEOTIDE SEQUENCE [LARGE SCALE GENOMIC DNA]</scope>
    <source>
        <strain evidence="5">J379</strain>
    </source>
</reference>
<dbReference type="Pfam" id="PF08338">
    <property type="entry name" value="DUF1731"/>
    <property type="match status" value="1"/>
</dbReference>
<comment type="similarity">
    <text evidence="1">Belongs to the NAD(P)-dependent epimerase/dehydratase family. SDR39U1 subfamily.</text>
</comment>
<gene>
    <name evidence="4" type="ORF">LRS13_19445</name>
</gene>
<evidence type="ECO:0000313" key="4">
    <source>
        <dbReference type="EMBL" id="UUY02839.1"/>
    </source>
</evidence>
<dbReference type="PANTHER" id="PTHR11092:SF0">
    <property type="entry name" value="EPIMERASE FAMILY PROTEIN SDR39U1"/>
    <property type="match status" value="1"/>
</dbReference>
<dbReference type="InterPro" id="IPR013549">
    <property type="entry name" value="DUF1731"/>
</dbReference>
<feature type="domain" description="NAD-dependent epimerase/dehydratase" evidence="2">
    <location>
        <begin position="3"/>
        <end position="217"/>
    </location>
</feature>
<dbReference type="EMBL" id="CP088295">
    <property type="protein sequence ID" value="UUY02839.1"/>
    <property type="molecule type" value="Genomic_DNA"/>
</dbReference>
<evidence type="ECO:0000259" key="3">
    <source>
        <dbReference type="Pfam" id="PF08338"/>
    </source>
</evidence>
<dbReference type="InterPro" id="IPR036291">
    <property type="entry name" value="NAD(P)-bd_dom_sf"/>
</dbReference>
<dbReference type="RefSeq" id="WP_353863362.1">
    <property type="nucleotide sequence ID" value="NZ_CP088295.1"/>
</dbReference>
<dbReference type="InterPro" id="IPR010099">
    <property type="entry name" value="SDR39U1"/>
</dbReference>
<organism evidence="4 5">
    <name type="scientific">Svornostia abyssi</name>
    <dbReference type="NCBI Taxonomy" id="2898438"/>
    <lineage>
        <taxon>Bacteria</taxon>
        <taxon>Bacillati</taxon>
        <taxon>Actinomycetota</taxon>
        <taxon>Thermoleophilia</taxon>
        <taxon>Solirubrobacterales</taxon>
        <taxon>Baekduiaceae</taxon>
        <taxon>Svornostia</taxon>
    </lineage>
</organism>
<dbReference type="PANTHER" id="PTHR11092">
    <property type="entry name" value="SUGAR NUCLEOTIDE EPIMERASE RELATED"/>
    <property type="match status" value="1"/>
</dbReference>
<evidence type="ECO:0000313" key="5">
    <source>
        <dbReference type="Proteomes" id="UP001058860"/>
    </source>
</evidence>
<evidence type="ECO:0000259" key="2">
    <source>
        <dbReference type="Pfam" id="PF01370"/>
    </source>
</evidence>